<evidence type="ECO:0000313" key="1">
    <source>
        <dbReference type="EMBL" id="SER24379.1"/>
    </source>
</evidence>
<dbReference type="EMBL" id="FOFY01000011">
    <property type="protein sequence ID" value="SER24379.1"/>
    <property type="molecule type" value="Genomic_DNA"/>
</dbReference>
<keyword evidence="2" id="KW-1185">Reference proteome</keyword>
<organism evidence="1 2">
    <name type="scientific">Myroides profundi</name>
    <dbReference type="NCBI Taxonomy" id="480520"/>
    <lineage>
        <taxon>Bacteria</taxon>
        <taxon>Pseudomonadati</taxon>
        <taxon>Bacteroidota</taxon>
        <taxon>Flavobacteriia</taxon>
        <taxon>Flavobacteriales</taxon>
        <taxon>Flavobacteriaceae</taxon>
        <taxon>Myroides</taxon>
    </lineage>
</organism>
<protein>
    <submittedName>
        <fullName evidence="1">Uncharacterized protein</fullName>
    </submittedName>
</protein>
<name>A0AAJ4W5G7_MYRPR</name>
<accession>A0AAJ4W5G7</accession>
<dbReference type="KEGG" id="mpw:MPR_2047"/>
<gene>
    <name evidence="1" type="ORF">SAMN04488089_111108</name>
</gene>
<dbReference type="RefSeq" id="WP_158438869.1">
    <property type="nucleotide sequence ID" value="NZ_CP010817.1"/>
</dbReference>
<dbReference type="Proteomes" id="UP000183496">
    <property type="component" value="Unassembled WGS sequence"/>
</dbReference>
<comment type="caution">
    <text evidence="1">The sequence shown here is derived from an EMBL/GenBank/DDBJ whole genome shotgun (WGS) entry which is preliminary data.</text>
</comment>
<reference evidence="1 2" key="1">
    <citation type="submission" date="2016-10" db="EMBL/GenBank/DDBJ databases">
        <authorList>
            <person name="Varghese N."/>
            <person name="Submissions S."/>
        </authorList>
    </citation>
    <scope>NUCLEOTIDE SEQUENCE [LARGE SCALE GENOMIC DNA]</scope>
    <source>
        <strain evidence="2">DSM 19823 / KCTC 23066 / CCTCC M 208030 / D25</strain>
    </source>
</reference>
<evidence type="ECO:0000313" key="2">
    <source>
        <dbReference type="Proteomes" id="UP000183496"/>
    </source>
</evidence>
<proteinExistence type="predicted"/>
<dbReference type="AlphaFoldDB" id="A0AAJ4W5G7"/>
<sequence length="48" mass="5618">MLKEDKVTSYKTFYNEDLRAITQLIYDKNGNIESNFSSIKKTLCIIVE</sequence>